<reference evidence="4" key="3">
    <citation type="submission" date="2021-11" db="EMBL/GenBank/DDBJ databases">
        <authorList>
            <person name="Denance N."/>
            <person name="Briand M."/>
            <person name="Dupas E."/>
            <person name="Durand K."/>
            <person name="Legendre B."/>
            <person name="Cunty A."/>
            <person name="Donnadieu C."/>
            <person name="Lopez Roques C."/>
            <person name="Cesbron S."/>
            <person name="Jacques M.A."/>
        </authorList>
    </citation>
    <scope>NUCLEOTIDE SEQUENCE</scope>
    <source>
        <strain evidence="4">CFBP8070</strain>
    </source>
</reference>
<dbReference type="NCBIfam" id="TIGR02532">
    <property type="entry name" value="IV_pilin_GFxxxE"/>
    <property type="match status" value="1"/>
</dbReference>
<dbReference type="EMBL" id="JAJKGN010000001">
    <property type="protein sequence ID" value="MDC6408800.1"/>
    <property type="molecule type" value="Genomic_DNA"/>
</dbReference>
<dbReference type="InterPro" id="IPR001082">
    <property type="entry name" value="Pilin"/>
</dbReference>
<dbReference type="Proteomes" id="UP001220702">
    <property type="component" value="Unassembled WGS sequence"/>
</dbReference>
<dbReference type="EMBL" id="VDCJ01000309">
    <property type="protein sequence ID" value="MRU22850.1"/>
    <property type="molecule type" value="Genomic_DNA"/>
</dbReference>
<dbReference type="InterPro" id="IPR045584">
    <property type="entry name" value="Pilin-like"/>
</dbReference>
<reference evidence="5" key="2">
    <citation type="journal article" date="2020" name="Appl. Environ. Microbiol.">
        <title>Multiple intercontinental introductions associated with the emergence of a plant pathogen in Europe.</title>
        <authorList>
            <person name="Landa B.B."/>
            <person name="Castillo A.I."/>
            <person name="Giampetruzzi A."/>
            <person name="Kahn A."/>
            <person name="Roman-Ecija M."/>
            <person name="Velasco-Amo M.P."/>
            <person name="Navas-Cortes J.A."/>
            <person name="Marco-Noales E."/>
            <person name="Barbe S."/>
            <person name="Moralejo E."/>
            <person name="Coletta-Filho H.D."/>
            <person name="Saldarelli P."/>
            <person name="Saponari M."/>
            <person name="Almeida R.P.P."/>
        </authorList>
    </citation>
    <scope>NUCLEOTIDE SEQUENCE</scope>
    <source>
        <strain evidence="5">XYL1981</strain>
    </source>
</reference>
<dbReference type="SUPFAM" id="SSF54523">
    <property type="entry name" value="Pili subunits"/>
    <property type="match status" value="1"/>
</dbReference>
<dbReference type="AlphaFoldDB" id="A0A9Q4MF41"/>
<comment type="similarity">
    <text evidence="1">Belongs to the N-Me-Phe pilin family.</text>
</comment>
<dbReference type="Gene3D" id="3.30.700.10">
    <property type="entry name" value="Glycoprotein, Type 4 Pilin"/>
    <property type="match status" value="1"/>
</dbReference>
<evidence type="ECO:0000313" key="4">
    <source>
        <dbReference type="EMBL" id="MDC6408800.1"/>
    </source>
</evidence>
<evidence type="ECO:0000256" key="1">
    <source>
        <dbReference type="ARBA" id="ARBA00005233"/>
    </source>
</evidence>
<keyword evidence="3" id="KW-1133">Transmembrane helix</keyword>
<evidence type="ECO:0000313" key="5">
    <source>
        <dbReference type="EMBL" id="MRU22850.1"/>
    </source>
</evidence>
<dbReference type="GO" id="GO:0007155">
    <property type="term" value="P:cell adhesion"/>
    <property type="evidence" value="ECO:0007669"/>
    <property type="project" value="InterPro"/>
</dbReference>
<reference evidence="5" key="1">
    <citation type="submission" date="2019-05" db="EMBL/GenBank/DDBJ databases">
        <authorList>
            <person name="Castillo A."/>
            <person name="Giampetruzzi A."/>
            <person name="Landa B."/>
            <person name="Saponari M."/>
            <person name="Almeida R.P.P."/>
            <person name="Moralejo E."/>
            <person name="Marco-Noales E."/>
            <person name="Velasco-Amo M.P."/>
            <person name="Roman-Ecija M."/>
            <person name="Navarro I."/>
            <person name="Monterde A."/>
            <person name="Barbe S."/>
        </authorList>
    </citation>
    <scope>NUCLEOTIDE SEQUENCE</scope>
    <source>
        <strain evidence="5">XYL1981</strain>
    </source>
</reference>
<dbReference type="GO" id="GO:0009289">
    <property type="term" value="C:pilus"/>
    <property type="evidence" value="ECO:0007669"/>
    <property type="project" value="InterPro"/>
</dbReference>
<sequence length="180" mass="19451">MEKRQQGFTLLEVMIVLIVVPVLAAITLPLYQNYIAKAQVTVALADITPGRVGVEMQLIKGQRTQSPSDISLHAPTTRCRSITVDVEAPRTRSLIDPNGKELVLPANSPMSSITCVINGTSAVDGKFIEWLRISDVGLNGSSADTDGNNIVGKWFCLTNVDEELRPIACKDSLADVPAYT</sequence>
<keyword evidence="2" id="KW-0488">Methylation</keyword>
<dbReference type="InterPro" id="IPR012902">
    <property type="entry name" value="N_methyl_site"/>
</dbReference>
<dbReference type="Pfam" id="PF07963">
    <property type="entry name" value="N_methyl"/>
    <property type="match status" value="1"/>
</dbReference>
<evidence type="ECO:0000313" key="6">
    <source>
        <dbReference type="Proteomes" id="UP000474061"/>
    </source>
</evidence>
<feature type="transmembrane region" description="Helical" evidence="3">
    <location>
        <begin position="7"/>
        <end position="31"/>
    </location>
</feature>
<reference evidence="4" key="4">
    <citation type="journal article" date="2023" name="Commun. Biol.">
        <title>Suspicions of two bridgehead invasions of Xylella fastidiosa subsp. multiplex in France.</title>
        <authorList>
            <person name="Dupas E."/>
            <person name="Durand K."/>
            <person name="Rieux A."/>
            <person name="Briand M."/>
            <person name="Pruvost O."/>
            <person name="Cunty A."/>
            <person name="Denance N."/>
            <person name="Donnadieu C."/>
            <person name="Legendre B."/>
            <person name="Lopez-Roques C."/>
            <person name="Cesbron S."/>
            <person name="Ravigne V."/>
            <person name="Jacques M.A."/>
        </authorList>
    </citation>
    <scope>NUCLEOTIDE SEQUENCE</scope>
    <source>
        <strain evidence="4">CFBP8070</strain>
    </source>
</reference>
<protein>
    <submittedName>
        <fullName evidence="5">Pilin</fullName>
    </submittedName>
</protein>
<keyword evidence="3" id="KW-0812">Transmembrane</keyword>
<dbReference type="Proteomes" id="UP000474061">
    <property type="component" value="Unassembled WGS sequence"/>
</dbReference>
<dbReference type="Pfam" id="PF00114">
    <property type="entry name" value="Pilin"/>
    <property type="match status" value="1"/>
</dbReference>
<accession>A0A9Q4MF41</accession>
<gene>
    <name evidence="5" type="ORF">FG476_01690</name>
    <name evidence="4" type="ORF">LOK82_09250</name>
</gene>
<proteinExistence type="inferred from homology"/>
<name>A0A9Q4MF41_XYLFS</name>
<organism evidence="5 6">
    <name type="scientific">Xylella fastidiosa subsp. multiplex</name>
    <dbReference type="NCBI Taxonomy" id="644357"/>
    <lineage>
        <taxon>Bacteria</taxon>
        <taxon>Pseudomonadati</taxon>
        <taxon>Pseudomonadota</taxon>
        <taxon>Gammaproteobacteria</taxon>
        <taxon>Lysobacterales</taxon>
        <taxon>Lysobacteraceae</taxon>
        <taxon>Xylella</taxon>
    </lineage>
</organism>
<comment type="caution">
    <text evidence="5">The sequence shown here is derived from an EMBL/GenBank/DDBJ whole genome shotgun (WGS) entry which is preliminary data.</text>
</comment>
<keyword evidence="3" id="KW-0472">Membrane</keyword>
<dbReference type="RefSeq" id="WP_004083655.1">
    <property type="nucleotide sequence ID" value="NZ_CP052854.1"/>
</dbReference>
<evidence type="ECO:0000256" key="3">
    <source>
        <dbReference type="SAM" id="Phobius"/>
    </source>
</evidence>
<evidence type="ECO:0000256" key="2">
    <source>
        <dbReference type="ARBA" id="ARBA00022481"/>
    </source>
</evidence>